<dbReference type="PANTHER" id="PTHR22617">
    <property type="entry name" value="CHEMOTAXIS SENSOR HISTIDINE KINASE-RELATED"/>
    <property type="match status" value="1"/>
</dbReference>
<dbReference type="EMBL" id="FNEH01000017">
    <property type="protein sequence ID" value="SDI86091.1"/>
    <property type="molecule type" value="Genomic_DNA"/>
</dbReference>
<evidence type="ECO:0000313" key="12">
    <source>
        <dbReference type="Proteomes" id="UP000295758"/>
    </source>
</evidence>
<dbReference type="EMBL" id="SOAA01000002">
    <property type="protein sequence ID" value="TDS34743.1"/>
    <property type="molecule type" value="Genomic_DNA"/>
</dbReference>
<feature type="domain" description="CheW-like" evidence="1">
    <location>
        <begin position="12"/>
        <end position="163"/>
    </location>
</feature>
<dbReference type="EMBL" id="FMYT01000027">
    <property type="protein sequence ID" value="SDD11159.1"/>
    <property type="molecule type" value="Genomic_DNA"/>
</dbReference>
<sequence>MQLKNSKKRNEQQKYIIFTLAGKQFGVNIKQTREILSCKELTLVPESPEYIAGLIDLRGMVVPVIDLQLRLNIKKEETSQNNNKEASQDKNRIIIIVELENLTAGMMVEEVKQIKELNGEEIENLPSLAQKIDREYIAGVGRTEEEELLMILDLESVLTREEMNQIQELEDNVVNE</sequence>
<dbReference type="EMBL" id="FNBJ01000024">
    <property type="protein sequence ID" value="SDF77469.1"/>
    <property type="molecule type" value="Genomic_DNA"/>
</dbReference>
<evidence type="ECO:0000313" key="10">
    <source>
        <dbReference type="Proteomes" id="UP000199519"/>
    </source>
</evidence>
<evidence type="ECO:0000259" key="1">
    <source>
        <dbReference type="PROSITE" id="PS50851"/>
    </source>
</evidence>
<dbReference type="AlphaFoldDB" id="A0A1G6S2T8"/>
<dbReference type="InterPro" id="IPR036061">
    <property type="entry name" value="CheW-like_dom_sf"/>
</dbReference>
<protein>
    <submittedName>
        <fullName evidence="2">Purine-binding chemotaxis protein CheW</fullName>
    </submittedName>
</protein>
<evidence type="ECO:0000313" key="2">
    <source>
        <dbReference type="EMBL" id="SDD11159.1"/>
    </source>
</evidence>
<name>A0A1G6S2T8_9FIRM</name>
<accession>A0A1G6S2T8</accession>
<dbReference type="EMBL" id="FOHG01000024">
    <property type="protein sequence ID" value="SET08251.1"/>
    <property type="molecule type" value="Genomic_DNA"/>
</dbReference>
<evidence type="ECO:0000313" key="6">
    <source>
        <dbReference type="EMBL" id="TDS34743.1"/>
    </source>
</evidence>
<dbReference type="SMART" id="SM00260">
    <property type="entry name" value="CheW"/>
    <property type="match status" value="1"/>
</dbReference>
<dbReference type="EMBL" id="SOEF01000034">
    <property type="protein sequence ID" value="TDX38564.1"/>
    <property type="molecule type" value="Genomic_DNA"/>
</dbReference>
<evidence type="ECO:0000313" key="3">
    <source>
        <dbReference type="EMBL" id="SDF77469.1"/>
    </source>
</evidence>
<dbReference type="Proteomes" id="UP000199519">
    <property type="component" value="Unassembled WGS sequence"/>
</dbReference>
<dbReference type="Proteomes" id="UP000198945">
    <property type="component" value="Unassembled WGS sequence"/>
</dbReference>
<evidence type="ECO:0000313" key="9">
    <source>
        <dbReference type="Proteomes" id="UP000198945"/>
    </source>
</evidence>
<proteinExistence type="predicted"/>
<dbReference type="GO" id="GO:0006935">
    <property type="term" value="P:chemotaxis"/>
    <property type="evidence" value="ECO:0007669"/>
    <property type="project" value="InterPro"/>
</dbReference>
<keyword evidence="10" id="KW-1185">Reference proteome</keyword>
<dbReference type="Proteomes" id="UP000324896">
    <property type="component" value="Unassembled WGS sequence"/>
</dbReference>
<dbReference type="InterPro" id="IPR039315">
    <property type="entry name" value="CheW"/>
</dbReference>
<reference evidence="8 10" key="1">
    <citation type="submission" date="2016-10" db="EMBL/GenBank/DDBJ databases">
        <authorList>
            <person name="Varghese N."/>
            <person name="Submissions S."/>
        </authorList>
    </citation>
    <scope>NUCLEOTIDE SEQUENCE [LARGE SCALE GENOMIC DNA]</scope>
    <source>
        <strain evidence="2 13">WG10</strain>
        <strain evidence="3 10">WG2</strain>
        <strain evidence="5 8">WG5</strain>
    </source>
</reference>
<dbReference type="PROSITE" id="PS50851">
    <property type="entry name" value="CHEW"/>
    <property type="match status" value="1"/>
</dbReference>
<evidence type="ECO:0000313" key="7">
    <source>
        <dbReference type="EMBL" id="TDX38564.1"/>
    </source>
</evidence>
<dbReference type="Proteomes" id="UP000198612">
    <property type="component" value="Unassembled WGS sequence"/>
</dbReference>
<reference evidence="6 12" key="3">
    <citation type="submission" date="2019-03" db="EMBL/GenBank/DDBJ databases">
        <title>Deep subsurface shale carbon reservoir microbial communities from Ohio and West Virginia, USA.</title>
        <authorList>
            <person name="Wrighton K."/>
        </authorList>
    </citation>
    <scope>NUCLEOTIDE SEQUENCE [LARGE SCALE GENOMIC DNA]</scope>
    <source>
        <strain evidence="6 12">UTICA-S4D12</strain>
    </source>
</reference>
<reference evidence="7 11" key="4">
    <citation type="submission" date="2019-03" db="EMBL/GenBank/DDBJ databases">
        <title>Subsurface microbial communities from deep shales in Ohio and West Virginia, USA.</title>
        <authorList>
            <person name="Wrighton K."/>
        </authorList>
    </citation>
    <scope>NUCLEOTIDE SEQUENCE [LARGE SCALE GENOMIC DNA]</scope>
    <source>
        <strain evidence="7 11">DSMZ 11287</strain>
    </source>
</reference>
<dbReference type="Proteomes" id="UP000295472">
    <property type="component" value="Unassembled WGS sequence"/>
</dbReference>
<evidence type="ECO:0000313" key="11">
    <source>
        <dbReference type="Proteomes" id="UP000295472"/>
    </source>
</evidence>
<reference evidence="4 9" key="2">
    <citation type="submission" date="2016-10" db="EMBL/GenBank/DDBJ databases">
        <authorList>
            <person name="de Groot N.N."/>
        </authorList>
    </citation>
    <scope>NUCLEOTIDE SEQUENCE [LARGE SCALE GENOMIC DNA]</scope>
    <source>
        <strain evidence="4 9">WG7</strain>
    </source>
</reference>
<dbReference type="GO" id="GO:0007165">
    <property type="term" value="P:signal transduction"/>
    <property type="evidence" value="ECO:0007669"/>
    <property type="project" value="InterPro"/>
</dbReference>
<organism evidence="2 13">
    <name type="scientific">Halanaerobium congolense</name>
    <dbReference type="NCBI Taxonomy" id="54121"/>
    <lineage>
        <taxon>Bacteria</taxon>
        <taxon>Bacillati</taxon>
        <taxon>Bacillota</taxon>
        <taxon>Clostridia</taxon>
        <taxon>Halanaerobiales</taxon>
        <taxon>Halanaerobiaceae</taxon>
        <taxon>Halanaerobium</taxon>
    </lineage>
</organism>
<evidence type="ECO:0000313" key="8">
    <source>
        <dbReference type="Proteomes" id="UP000198612"/>
    </source>
</evidence>
<evidence type="ECO:0000313" key="4">
    <source>
        <dbReference type="EMBL" id="SDI86091.1"/>
    </source>
</evidence>
<dbReference type="GO" id="GO:0005829">
    <property type="term" value="C:cytosol"/>
    <property type="evidence" value="ECO:0007669"/>
    <property type="project" value="TreeGrafter"/>
</dbReference>
<dbReference type="InterPro" id="IPR002545">
    <property type="entry name" value="CheW-lke_dom"/>
</dbReference>
<dbReference type="SUPFAM" id="SSF50341">
    <property type="entry name" value="CheW-like"/>
    <property type="match status" value="1"/>
</dbReference>
<dbReference type="Gene3D" id="2.30.30.40">
    <property type="entry name" value="SH3 Domains"/>
    <property type="match status" value="1"/>
</dbReference>
<dbReference type="Gene3D" id="2.40.50.180">
    <property type="entry name" value="CheA-289, Domain 4"/>
    <property type="match status" value="1"/>
</dbReference>
<dbReference type="RefSeq" id="WP_166635195.1">
    <property type="nucleotide sequence ID" value="NZ_FMYT01000027.1"/>
</dbReference>
<dbReference type="Proteomes" id="UP000295758">
    <property type="component" value="Unassembled WGS sequence"/>
</dbReference>
<dbReference type="PANTHER" id="PTHR22617:SF23">
    <property type="entry name" value="CHEMOTAXIS PROTEIN CHEW"/>
    <property type="match status" value="1"/>
</dbReference>
<gene>
    <name evidence="6" type="ORF">BY453_102180</name>
    <name evidence="7" type="ORF">C7954_13412</name>
    <name evidence="2" type="ORF">SAMN04488597_12720</name>
    <name evidence="3" type="ORF">SAMN04488598_1248</name>
    <name evidence="5" type="ORF">SAMN04515652_1248</name>
    <name evidence="4" type="ORF">SAMN04515654_11760</name>
</gene>
<evidence type="ECO:0000313" key="5">
    <source>
        <dbReference type="EMBL" id="SET08251.1"/>
    </source>
</evidence>
<dbReference type="Pfam" id="PF01584">
    <property type="entry name" value="CheW"/>
    <property type="match status" value="1"/>
</dbReference>
<dbReference type="GeneID" id="57013619"/>
<evidence type="ECO:0000313" key="13">
    <source>
        <dbReference type="Proteomes" id="UP000324896"/>
    </source>
</evidence>